<gene>
    <name evidence="3" type="ORF">Ga0080574_TMP5069</name>
</gene>
<dbReference type="KEGG" id="paby:Ga0080574_TMP5069"/>
<keyword evidence="3" id="KW-0614">Plasmid</keyword>
<dbReference type="RefSeq" id="WP_076706293.1">
    <property type="nucleotide sequence ID" value="NZ_CP015096.1"/>
</dbReference>
<evidence type="ECO:0000256" key="1">
    <source>
        <dbReference type="SAM" id="Coils"/>
    </source>
</evidence>
<feature type="region of interest" description="Disordered" evidence="2">
    <location>
        <begin position="89"/>
        <end position="124"/>
    </location>
</feature>
<dbReference type="OrthoDB" id="8454254at2"/>
<accession>A0A1P8V140</accession>
<feature type="compositionally biased region" description="Basic and acidic residues" evidence="2">
    <location>
        <begin position="108"/>
        <end position="124"/>
    </location>
</feature>
<sequence length="124" mass="13301">MADAQSKKAKLLAQRKKLDAEIKAIEAKERAQKRKDDTRRKIILGGLAMKAAEADPNIMGWLKSLTSGESVSAKDRELLGLWFEEHAAEPAAIESGGRGGAADASVAQERRSSGEPQAHGHDPS</sequence>
<evidence type="ECO:0000313" key="4">
    <source>
        <dbReference type="Proteomes" id="UP000187059"/>
    </source>
</evidence>
<evidence type="ECO:0000313" key="3">
    <source>
        <dbReference type="EMBL" id="APZ55351.1"/>
    </source>
</evidence>
<geneLocation type="plasmid" evidence="4">
    <name>ppaby8</name>
</geneLocation>
<keyword evidence="4" id="KW-1185">Reference proteome</keyword>
<protein>
    <recommendedName>
        <fullName evidence="5">Relaxasome subunit MobC</fullName>
    </recommendedName>
</protein>
<dbReference type="Proteomes" id="UP000187059">
    <property type="component" value="Plasmid pPABY8"/>
</dbReference>
<dbReference type="AlphaFoldDB" id="A0A1P8V140"/>
<proteinExistence type="predicted"/>
<organism evidence="3 4">
    <name type="scientific">Salipiger abyssi</name>
    <dbReference type="NCBI Taxonomy" id="1250539"/>
    <lineage>
        <taxon>Bacteria</taxon>
        <taxon>Pseudomonadati</taxon>
        <taxon>Pseudomonadota</taxon>
        <taxon>Alphaproteobacteria</taxon>
        <taxon>Rhodobacterales</taxon>
        <taxon>Roseobacteraceae</taxon>
        <taxon>Salipiger</taxon>
    </lineage>
</organism>
<feature type="coiled-coil region" evidence="1">
    <location>
        <begin position="1"/>
        <end position="35"/>
    </location>
</feature>
<evidence type="ECO:0000256" key="2">
    <source>
        <dbReference type="SAM" id="MobiDB-lite"/>
    </source>
</evidence>
<reference evidence="3 4" key="1">
    <citation type="submission" date="2016-04" db="EMBL/GenBank/DDBJ databases">
        <title>Deep-sea bacteria in the southern Pacific.</title>
        <authorList>
            <person name="Tang K."/>
        </authorList>
    </citation>
    <scope>NUCLEOTIDE SEQUENCE [LARGE SCALE GENOMIC DNA]</scope>
    <source>
        <strain evidence="3 4">JLT2014</strain>
        <plasmid evidence="4">ppaby8</plasmid>
    </source>
</reference>
<keyword evidence="1" id="KW-0175">Coiled coil</keyword>
<name>A0A1P8V140_9RHOB</name>
<evidence type="ECO:0008006" key="5">
    <source>
        <dbReference type="Google" id="ProtNLM"/>
    </source>
</evidence>
<dbReference type="EMBL" id="CP015096">
    <property type="protein sequence ID" value="APZ55351.1"/>
    <property type="molecule type" value="Genomic_DNA"/>
</dbReference>